<dbReference type="PANTHER" id="PTHR21461:SF69">
    <property type="entry name" value="GLYCOSYLTRANSFERASE FAMILY 92 PROTEIN"/>
    <property type="match status" value="1"/>
</dbReference>
<accession>A0AAV9J2R5</accession>
<evidence type="ECO:0008006" key="6">
    <source>
        <dbReference type="Google" id="ProtNLM"/>
    </source>
</evidence>
<reference evidence="4 5" key="1">
    <citation type="submission" date="2022-07" db="EMBL/GenBank/DDBJ databases">
        <title>Genome-wide signatures of adaptation to extreme environments.</title>
        <authorList>
            <person name="Cho C.H."/>
            <person name="Yoon H.S."/>
        </authorList>
    </citation>
    <scope>NUCLEOTIDE SEQUENCE [LARGE SCALE GENOMIC DNA]</scope>
    <source>
        <strain evidence="4 5">DBV 063 E5</strain>
    </source>
</reference>
<evidence type="ECO:0000256" key="3">
    <source>
        <dbReference type="ARBA" id="ARBA00022989"/>
    </source>
</evidence>
<evidence type="ECO:0000256" key="1">
    <source>
        <dbReference type="ARBA" id="ARBA00004167"/>
    </source>
</evidence>
<dbReference type="GO" id="GO:0016757">
    <property type="term" value="F:glycosyltransferase activity"/>
    <property type="evidence" value="ECO:0007669"/>
    <property type="project" value="TreeGrafter"/>
</dbReference>
<dbReference type="Pfam" id="PF13704">
    <property type="entry name" value="Glyco_tranf_2_4"/>
    <property type="match status" value="1"/>
</dbReference>
<dbReference type="PANTHER" id="PTHR21461">
    <property type="entry name" value="GLYCOSYLTRANSFERASE FAMILY 92 PROTEIN"/>
    <property type="match status" value="1"/>
</dbReference>
<evidence type="ECO:0000313" key="4">
    <source>
        <dbReference type="EMBL" id="KAK4538839.1"/>
    </source>
</evidence>
<dbReference type="AlphaFoldDB" id="A0AAV9J2R5"/>
<evidence type="ECO:0000256" key="2">
    <source>
        <dbReference type="ARBA" id="ARBA00022692"/>
    </source>
</evidence>
<keyword evidence="2" id="KW-0812">Transmembrane</keyword>
<dbReference type="GO" id="GO:0005737">
    <property type="term" value="C:cytoplasm"/>
    <property type="evidence" value="ECO:0007669"/>
    <property type="project" value="TreeGrafter"/>
</dbReference>
<keyword evidence="3" id="KW-0472">Membrane</keyword>
<evidence type="ECO:0000313" key="5">
    <source>
        <dbReference type="Proteomes" id="UP001301350"/>
    </source>
</evidence>
<proteinExistence type="predicted"/>
<comment type="caution">
    <text evidence="4">The sequence shown here is derived from an EMBL/GenBank/DDBJ whole genome shotgun (WGS) entry which is preliminary data.</text>
</comment>
<dbReference type="GO" id="GO:0016020">
    <property type="term" value="C:membrane"/>
    <property type="evidence" value="ECO:0007669"/>
    <property type="project" value="UniProtKB-SubCell"/>
</dbReference>
<sequence length="348" mass="39502">MERLSQQPAGFLRPSHRSCRRAAWAALRDPLASQLVRQCYSSNSTRRLDIETLQRVSGVHGCSREKNRLWMVLMVRNEAHLLIENLLYHLALGVDHFLVYDDHSADNLRPALQPFVDAGLATHIPVADGLRQLEVYDAAVAYARDRQVRWLAVIDVDEFFVSARSACMAALLEEVYRQHVERLSIVAINWRFVHTDVFFDDRGMFQAERANDSVGAANFHVKAIVIPNRVGRFTSPHDTAPVGQWQAFSPGGREVNGPFLEPPDAEDTALLHFHAQSPAGWIRKRIRGRADFRHSDMEARKETFLNDDAMQLLQEWSTHTGHAAPPDHPLEKALRETISKLRRALDGL</sequence>
<gene>
    <name evidence="4" type="ORF">CDCA_CDCA20G4864</name>
</gene>
<protein>
    <recommendedName>
        <fullName evidence="6">Glycosyltransferase family 92 protein</fullName>
    </recommendedName>
</protein>
<dbReference type="EMBL" id="JANCYW010000020">
    <property type="protein sequence ID" value="KAK4538839.1"/>
    <property type="molecule type" value="Genomic_DNA"/>
</dbReference>
<comment type="subcellular location">
    <subcellularLocation>
        <location evidence="1">Membrane</location>
        <topology evidence="1">Single-pass membrane protein</topology>
    </subcellularLocation>
</comment>
<keyword evidence="3" id="KW-1133">Transmembrane helix</keyword>
<name>A0AAV9J2R5_CYACA</name>
<organism evidence="4 5">
    <name type="scientific">Cyanidium caldarium</name>
    <name type="common">Red alga</name>
    <dbReference type="NCBI Taxonomy" id="2771"/>
    <lineage>
        <taxon>Eukaryota</taxon>
        <taxon>Rhodophyta</taxon>
        <taxon>Bangiophyceae</taxon>
        <taxon>Cyanidiales</taxon>
        <taxon>Cyanidiaceae</taxon>
        <taxon>Cyanidium</taxon>
    </lineage>
</organism>
<dbReference type="Proteomes" id="UP001301350">
    <property type="component" value="Unassembled WGS sequence"/>
</dbReference>
<keyword evidence="5" id="KW-1185">Reference proteome</keyword>